<name>A0A6I2L0J8_9BURK</name>
<feature type="binding site" evidence="6">
    <location>
        <position position="15"/>
    </location>
    <ligand>
        <name>FAD</name>
        <dbReference type="ChEBI" id="CHEBI:57692"/>
    </ligand>
</feature>
<evidence type="ECO:0000256" key="4">
    <source>
        <dbReference type="ARBA" id="ARBA00022827"/>
    </source>
</evidence>
<comment type="similarity">
    <text evidence="2">Belongs to the GMC oxidoreductase family.</text>
</comment>
<dbReference type="Pfam" id="PF05199">
    <property type="entry name" value="GMC_oxred_C"/>
    <property type="match status" value="1"/>
</dbReference>
<dbReference type="InterPro" id="IPR051473">
    <property type="entry name" value="P2Ox-like"/>
</dbReference>
<dbReference type="PANTHER" id="PTHR42784:SF1">
    <property type="entry name" value="PYRANOSE 2-OXIDASE"/>
    <property type="match status" value="1"/>
</dbReference>
<gene>
    <name evidence="9" type="ORF">GJ699_07420</name>
</gene>
<dbReference type="SUPFAM" id="SSF54373">
    <property type="entry name" value="FAD-linked reductases, C-terminal domain"/>
    <property type="match status" value="1"/>
</dbReference>
<dbReference type="Pfam" id="PF00732">
    <property type="entry name" value="GMC_oxred_N"/>
    <property type="match status" value="1"/>
</dbReference>
<dbReference type="PANTHER" id="PTHR42784">
    <property type="entry name" value="PYRANOSE 2-OXIDASE"/>
    <property type="match status" value="1"/>
</dbReference>
<evidence type="ECO:0000256" key="5">
    <source>
        <dbReference type="ARBA" id="ARBA00023002"/>
    </source>
</evidence>
<dbReference type="GO" id="GO:0016614">
    <property type="term" value="F:oxidoreductase activity, acting on CH-OH group of donors"/>
    <property type="evidence" value="ECO:0007669"/>
    <property type="project" value="InterPro"/>
</dbReference>
<dbReference type="InterPro" id="IPR001613">
    <property type="entry name" value="Flavin_amine_oxidase"/>
</dbReference>
<keyword evidence="3" id="KW-0285">Flavoprotein</keyword>
<feature type="domain" description="Glucose-methanol-choline oxidoreductase N-terminal" evidence="7">
    <location>
        <begin position="7"/>
        <end position="333"/>
    </location>
</feature>
<protein>
    <submittedName>
        <fullName evidence="9">FAD-dependent oxidoreductase</fullName>
    </submittedName>
</protein>
<dbReference type="RefSeq" id="WP_154374647.1">
    <property type="nucleotide sequence ID" value="NZ_WKJK01000003.1"/>
</dbReference>
<evidence type="ECO:0000313" key="10">
    <source>
        <dbReference type="Proteomes" id="UP000433309"/>
    </source>
</evidence>
<dbReference type="SUPFAM" id="SSF51905">
    <property type="entry name" value="FAD/NAD(P)-binding domain"/>
    <property type="match status" value="1"/>
</dbReference>
<dbReference type="InterPro" id="IPR007867">
    <property type="entry name" value="GMC_OxRtase_C"/>
</dbReference>
<accession>A0A6I2L0J8</accession>
<evidence type="ECO:0000256" key="2">
    <source>
        <dbReference type="ARBA" id="ARBA00010790"/>
    </source>
</evidence>
<sequence>MSYDFDAIVIGSGITGGMAAKELTQRGLKVLILERGRPLEHQKGYTTEFVTPWDAPNRGQFDRDEIARDYPIQSNQPHGQFKWDNKHYWVKDSEQPYVQAKPYSWIRANVLGGRSLLWGRQVYRWSDLDFEANKRDGHGSDWPIRYKDIAPYYTRVEKYIGASGENLGLPHFPDMELQPPMEMTAPEKVMREKIHAKWPERYLTIGRTVNLTEKKNDRGPCNYRNICQRGCSFGAYFSSLSATLPDAQKTGRLTVKTNMVVARIVTDDKTGRATGVETIDAATGKRKTYTSRIVFLNAGTEASVQILLQSAGKQHPNGLGNKGDVLGRYICDHDAASVFGVMPGLEDRYFYGRRANGIYVPRFRNLKGVREEGVEFDRGYVMQGGSARMGWTDMAGDGDDFGADYKRRLAKPGPWLVYLGGAVETLPRAENRITLDPVARDRYGLPQLRFDVARGDNENKMADDAIREGTAMLEASGAKVLGSGRFGNLPGVTVHVQGGARMGNDPMTSVLNAHNQVHGAPNVFVTDGSAMVSAGSVNPSLTFLALTMRAAEYAVAQIKAGKL</sequence>
<comment type="caution">
    <text evidence="9">The sequence shown here is derived from an EMBL/GenBank/DDBJ whole genome shotgun (WGS) entry which is preliminary data.</text>
</comment>
<organism evidence="9 10">
    <name type="scientific">Duganella guangzhouensis</name>
    <dbReference type="NCBI Taxonomy" id="2666084"/>
    <lineage>
        <taxon>Bacteria</taxon>
        <taxon>Pseudomonadati</taxon>
        <taxon>Pseudomonadota</taxon>
        <taxon>Betaproteobacteria</taxon>
        <taxon>Burkholderiales</taxon>
        <taxon>Oxalobacteraceae</taxon>
        <taxon>Telluria group</taxon>
        <taxon>Duganella</taxon>
    </lineage>
</organism>
<dbReference type="InterPro" id="IPR036188">
    <property type="entry name" value="FAD/NAD-bd_sf"/>
</dbReference>
<dbReference type="GO" id="GO:0050660">
    <property type="term" value="F:flavin adenine dinucleotide binding"/>
    <property type="evidence" value="ECO:0007669"/>
    <property type="project" value="InterPro"/>
</dbReference>
<dbReference type="EMBL" id="WKJK01000003">
    <property type="protein sequence ID" value="MRW89809.1"/>
    <property type="molecule type" value="Genomic_DNA"/>
</dbReference>
<evidence type="ECO:0000256" key="6">
    <source>
        <dbReference type="PIRSR" id="PIRSR601613-1"/>
    </source>
</evidence>
<reference evidence="9 10" key="1">
    <citation type="submission" date="2019-11" db="EMBL/GenBank/DDBJ databases">
        <title>Novel species isolated from a subtropical stream in China.</title>
        <authorList>
            <person name="Lu H."/>
        </authorList>
    </citation>
    <scope>NUCLEOTIDE SEQUENCE [LARGE SCALE GENOMIC DNA]</scope>
    <source>
        <strain evidence="9 10">FT80W</strain>
    </source>
</reference>
<keyword evidence="10" id="KW-1185">Reference proteome</keyword>
<proteinExistence type="inferred from homology"/>
<dbReference type="InterPro" id="IPR000172">
    <property type="entry name" value="GMC_OxRdtase_N"/>
</dbReference>
<dbReference type="PRINTS" id="PR00757">
    <property type="entry name" value="AMINEOXDASEF"/>
</dbReference>
<feature type="domain" description="Glucose-methanol-choline oxidoreductase C-terminal" evidence="8">
    <location>
        <begin position="427"/>
        <end position="546"/>
    </location>
</feature>
<evidence type="ECO:0000313" key="9">
    <source>
        <dbReference type="EMBL" id="MRW89809.1"/>
    </source>
</evidence>
<keyword evidence="4" id="KW-0274">FAD</keyword>
<evidence type="ECO:0000256" key="3">
    <source>
        <dbReference type="ARBA" id="ARBA00022630"/>
    </source>
</evidence>
<dbReference type="Gene3D" id="3.50.50.60">
    <property type="entry name" value="FAD/NAD(P)-binding domain"/>
    <property type="match status" value="2"/>
</dbReference>
<evidence type="ECO:0000259" key="8">
    <source>
        <dbReference type="Pfam" id="PF05199"/>
    </source>
</evidence>
<comment type="cofactor">
    <cofactor evidence="1">
        <name>FAD</name>
        <dbReference type="ChEBI" id="CHEBI:57692"/>
    </cofactor>
</comment>
<keyword evidence="5" id="KW-0560">Oxidoreductase</keyword>
<evidence type="ECO:0000259" key="7">
    <source>
        <dbReference type="Pfam" id="PF00732"/>
    </source>
</evidence>
<dbReference type="Proteomes" id="UP000433309">
    <property type="component" value="Unassembled WGS sequence"/>
</dbReference>
<dbReference type="AlphaFoldDB" id="A0A6I2L0J8"/>
<evidence type="ECO:0000256" key="1">
    <source>
        <dbReference type="ARBA" id="ARBA00001974"/>
    </source>
</evidence>